<dbReference type="Pfam" id="PF12000">
    <property type="entry name" value="Glyco_trans_4_3"/>
    <property type="match status" value="1"/>
</dbReference>
<organism evidence="4 5">
    <name type="scientific">Oceaniovalibus guishaninsula JLT2003</name>
    <dbReference type="NCBI Taxonomy" id="1231392"/>
    <lineage>
        <taxon>Bacteria</taxon>
        <taxon>Pseudomonadati</taxon>
        <taxon>Pseudomonadota</taxon>
        <taxon>Alphaproteobacteria</taxon>
        <taxon>Rhodobacterales</taxon>
        <taxon>Roseobacteraceae</taxon>
        <taxon>Oceaniovalibus</taxon>
    </lineage>
</organism>
<dbReference type="Gene3D" id="3.40.50.2000">
    <property type="entry name" value="Glycogen Phosphorylase B"/>
    <property type="match status" value="2"/>
</dbReference>
<dbReference type="PANTHER" id="PTHR46401:SF2">
    <property type="entry name" value="GLYCOSYLTRANSFERASE WBBK-RELATED"/>
    <property type="match status" value="1"/>
</dbReference>
<feature type="domain" description="Glycosyl transferase family 4" evidence="3">
    <location>
        <begin position="25"/>
        <end position="194"/>
    </location>
</feature>
<gene>
    <name evidence="4" type="ORF">OCGS_1798</name>
</gene>
<name>K2HCE4_9RHOB</name>
<dbReference type="AlphaFoldDB" id="K2HCE4"/>
<dbReference type="InterPro" id="IPR001296">
    <property type="entry name" value="Glyco_trans_1"/>
</dbReference>
<dbReference type="PANTHER" id="PTHR46401">
    <property type="entry name" value="GLYCOSYLTRANSFERASE WBBK-RELATED"/>
    <property type="match status" value="1"/>
</dbReference>
<dbReference type="SUPFAM" id="SSF53756">
    <property type="entry name" value="UDP-Glycosyltransferase/glycogen phosphorylase"/>
    <property type="match status" value="1"/>
</dbReference>
<dbReference type="GO" id="GO:0016757">
    <property type="term" value="F:glycosyltransferase activity"/>
    <property type="evidence" value="ECO:0007669"/>
    <property type="project" value="InterPro"/>
</dbReference>
<dbReference type="RefSeq" id="WP_007426950.1">
    <property type="nucleotide sequence ID" value="NZ_AMGO01000036.1"/>
</dbReference>
<evidence type="ECO:0000313" key="5">
    <source>
        <dbReference type="Proteomes" id="UP000006765"/>
    </source>
</evidence>
<evidence type="ECO:0000256" key="1">
    <source>
        <dbReference type="ARBA" id="ARBA00022679"/>
    </source>
</evidence>
<evidence type="ECO:0000259" key="3">
    <source>
        <dbReference type="Pfam" id="PF12000"/>
    </source>
</evidence>
<dbReference type="GO" id="GO:0009103">
    <property type="term" value="P:lipopolysaccharide biosynthetic process"/>
    <property type="evidence" value="ECO:0007669"/>
    <property type="project" value="TreeGrafter"/>
</dbReference>
<evidence type="ECO:0000313" key="4">
    <source>
        <dbReference type="EMBL" id="EKE44282.1"/>
    </source>
</evidence>
<dbReference type="Proteomes" id="UP000006765">
    <property type="component" value="Unassembled WGS sequence"/>
</dbReference>
<proteinExistence type="predicted"/>
<accession>K2HCE4</accession>
<dbReference type="eggNOG" id="COG0438">
    <property type="taxonomic scope" value="Bacteria"/>
</dbReference>
<dbReference type="EMBL" id="AMGO01000036">
    <property type="protein sequence ID" value="EKE44282.1"/>
    <property type="molecule type" value="Genomic_DNA"/>
</dbReference>
<sequence length="421" mass="46374">MDLLFLHQNFPAQFAHLAPALAQAGHRVTALTGRAGKPQTWRGIRVLPYRHDWPQAAHLHPWLTTMNAAVERGTAAMRAMLALKSRGYSPDAVIAHPGWGEALFLRDVWPQARIGLYCEYWYRATGADVGFDPEFGGPQEFGAAQRIRLKNLPQRLQLDMADAALSPTGWQADTYPPADRARITVAFDGIDTDAIRPDPAARLTLNGRSWTRDDEVITFVNRNLEPYRGFHVFMRALPDLLQRRPAAQVIVVGGDGISYGMPPPGGGTWRQTMLAELDSRLSPADLARLHFVGRLGRADFTRLLQISRVHVYLTYPFVLSWSLIEAMSAGCAIVASDTVPVAEVIENGRTGLLCGFFDGAGLVDRIDTLCRDAALRDRLGAAARTAVRARHDLAKVCLPAQMRWVETLSAGCRPRAIAARG</sequence>
<dbReference type="OrthoDB" id="9793726at2"/>
<keyword evidence="1" id="KW-0808">Transferase</keyword>
<dbReference type="STRING" id="1231392.OCGS_1798"/>
<dbReference type="InterPro" id="IPR022623">
    <property type="entry name" value="Glyco_trans_4"/>
</dbReference>
<evidence type="ECO:0000259" key="2">
    <source>
        <dbReference type="Pfam" id="PF00534"/>
    </source>
</evidence>
<comment type="caution">
    <text evidence="4">The sequence shown here is derived from an EMBL/GenBank/DDBJ whole genome shotgun (WGS) entry which is preliminary data.</text>
</comment>
<keyword evidence="5" id="KW-1185">Reference proteome</keyword>
<protein>
    <recommendedName>
        <fullName evidence="6">Glycosyltransferase</fullName>
    </recommendedName>
</protein>
<reference evidence="4 5" key="1">
    <citation type="journal article" date="2012" name="J. Bacteriol.">
        <title>Draft Genome Sequence of Oceaniovalibus guishaninsula JLT2003T.</title>
        <authorList>
            <person name="Tang K."/>
            <person name="Liu K."/>
            <person name="Jiao N."/>
        </authorList>
    </citation>
    <scope>NUCLEOTIDE SEQUENCE [LARGE SCALE GENOMIC DNA]</scope>
    <source>
        <strain evidence="4 5">JLT2003</strain>
    </source>
</reference>
<dbReference type="Pfam" id="PF00534">
    <property type="entry name" value="Glycos_transf_1"/>
    <property type="match status" value="1"/>
</dbReference>
<evidence type="ECO:0008006" key="6">
    <source>
        <dbReference type="Google" id="ProtNLM"/>
    </source>
</evidence>
<dbReference type="PATRIC" id="fig|1231392.3.peg.1808"/>
<feature type="domain" description="Glycosyl transferase family 1" evidence="2">
    <location>
        <begin position="213"/>
        <end position="384"/>
    </location>
</feature>